<organism evidence="2 3">
    <name type="scientific">Dehalococcoides mccartyi</name>
    <dbReference type="NCBI Taxonomy" id="61435"/>
    <lineage>
        <taxon>Bacteria</taxon>
        <taxon>Bacillati</taxon>
        <taxon>Chloroflexota</taxon>
        <taxon>Dehalococcoidia</taxon>
        <taxon>Dehalococcoidales</taxon>
        <taxon>Dehalococcoidaceae</taxon>
        <taxon>Dehalococcoides</taxon>
    </lineage>
</organism>
<name>A0A0V8M4S4_9CHLR</name>
<dbReference type="Pfam" id="PF02645">
    <property type="entry name" value="DegV"/>
    <property type="match status" value="1"/>
</dbReference>
<dbReference type="Proteomes" id="UP000053577">
    <property type="component" value="Unassembled WGS sequence"/>
</dbReference>
<dbReference type="GO" id="GO:0008289">
    <property type="term" value="F:lipid binding"/>
    <property type="evidence" value="ECO:0007669"/>
    <property type="project" value="UniProtKB-KW"/>
</dbReference>
<gene>
    <name evidence="2" type="ORF">DA01_01950</name>
</gene>
<sequence length="279" mass="29497">MAIKIVTDSTADIPPQLAESLGITIVPLYVRFGEKALKDGVEITQDQFFEKLQTSTVHPNTSQPSPQDFIDVYQKLAQDCDGIVSVHISSKLSGTYDSAVQAKKLLGTDAPPIEVIDSRSVSMGLGLLGLLAAEEASSGKSLNEVADTVRSAVDKVQMMGFFDTLKYLALGGRIGKSKALLGALLLVKPVLVVGEGELLPAGQVRSRSKGMDKLAEFTAGVKNLAALSVVYTTTPDEAAALADRLAEFFPRKQIIISRLGAALGVHAGPGTLFVATRSK</sequence>
<dbReference type="InterPro" id="IPR050270">
    <property type="entry name" value="DegV_domain_contain"/>
</dbReference>
<dbReference type="Gene3D" id="3.40.50.10170">
    <property type="match status" value="1"/>
</dbReference>
<protein>
    <submittedName>
        <fullName evidence="2">Fatty acid-binding protein DegV</fullName>
    </submittedName>
</protein>
<keyword evidence="1" id="KW-0446">Lipid-binding</keyword>
<dbReference type="PANTHER" id="PTHR33434">
    <property type="entry name" value="DEGV DOMAIN-CONTAINING PROTEIN DR_1986-RELATED"/>
    <property type="match status" value="1"/>
</dbReference>
<dbReference type="EMBL" id="JGYD01000010">
    <property type="protein sequence ID" value="KSV18763.1"/>
    <property type="molecule type" value="Genomic_DNA"/>
</dbReference>
<evidence type="ECO:0000313" key="3">
    <source>
        <dbReference type="Proteomes" id="UP000053577"/>
    </source>
</evidence>
<dbReference type="InterPro" id="IPR043168">
    <property type="entry name" value="DegV_C"/>
</dbReference>
<dbReference type="InterPro" id="IPR003797">
    <property type="entry name" value="DegV"/>
</dbReference>
<dbReference type="OrthoDB" id="9780660at2"/>
<comment type="caution">
    <text evidence="2">The sequence shown here is derived from an EMBL/GenBank/DDBJ whole genome shotgun (WGS) entry which is preliminary data.</text>
</comment>
<dbReference type="PROSITE" id="PS51482">
    <property type="entry name" value="DEGV"/>
    <property type="match status" value="1"/>
</dbReference>
<dbReference type="PANTHER" id="PTHR33434:SF2">
    <property type="entry name" value="FATTY ACID-BINDING PROTEIN TM_1468"/>
    <property type="match status" value="1"/>
</dbReference>
<dbReference type="PATRIC" id="fig|61435.5.peg.395"/>
<dbReference type="NCBIfam" id="TIGR00762">
    <property type="entry name" value="DegV"/>
    <property type="match status" value="1"/>
</dbReference>
<dbReference type="AlphaFoldDB" id="A0A0V8M4S4"/>
<dbReference type="SUPFAM" id="SSF82549">
    <property type="entry name" value="DAK1/DegV-like"/>
    <property type="match status" value="1"/>
</dbReference>
<evidence type="ECO:0000256" key="1">
    <source>
        <dbReference type="ARBA" id="ARBA00023121"/>
    </source>
</evidence>
<dbReference type="Gene3D" id="3.30.1180.10">
    <property type="match status" value="1"/>
</dbReference>
<proteinExistence type="predicted"/>
<reference evidence="2 3" key="1">
    <citation type="journal article" date="2015" name="Sci. Rep.">
        <title>A comparative genomics and reductive dehalogenase gene transcription study of two chloroethene-respiring bacteria, Dehalococcoides mccartyi strains MB and 11a.</title>
        <authorList>
            <person name="Low A."/>
            <person name="Shen Z."/>
            <person name="Cheng D."/>
            <person name="Rogers M.J."/>
            <person name="Lee P.K."/>
            <person name="He J."/>
        </authorList>
    </citation>
    <scope>NUCLEOTIDE SEQUENCE [LARGE SCALE GENOMIC DNA]</scope>
    <source>
        <strain evidence="2 3">MB</strain>
    </source>
</reference>
<evidence type="ECO:0000313" key="2">
    <source>
        <dbReference type="EMBL" id="KSV18763.1"/>
    </source>
</evidence>
<dbReference type="RefSeq" id="WP_058292203.1">
    <property type="nucleotide sequence ID" value="NZ_JGYD01000010.1"/>
</dbReference>
<accession>A0A0V8M4S4</accession>